<dbReference type="PANTHER" id="PTHR36923">
    <property type="entry name" value="FERREDOXIN"/>
    <property type="match status" value="1"/>
</dbReference>
<organism evidence="8 9">
    <name type="scientific">Amycolatopsis acidiphila</name>
    <dbReference type="NCBI Taxonomy" id="715473"/>
    <lineage>
        <taxon>Bacteria</taxon>
        <taxon>Bacillati</taxon>
        <taxon>Actinomycetota</taxon>
        <taxon>Actinomycetes</taxon>
        <taxon>Pseudonocardiales</taxon>
        <taxon>Pseudonocardiaceae</taxon>
        <taxon>Amycolatopsis</taxon>
    </lineage>
</organism>
<comment type="caution">
    <text evidence="8">The sequence shown here is derived from an EMBL/GenBank/DDBJ whole genome shotgun (WGS) entry which is preliminary data.</text>
</comment>
<dbReference type="SUPFAM" id="SSF54862">
    <property type="entry name" value="4Fe-4S ferredoxins"/>
    <property type="match status" value="1"/>
</dbReference>
<keyword evidence="5" id="KW-0408">Iron</keyword>
<dbReference type="AlphaFoldDB" id="A0A558A813"/>
<keyword evidence="4" id="KW-0249">Electron transport</keyword>
<evidence type="ECO:0000313" key="9">
    <source>
        <dbReference type="Proteomes" id="UP000318578"/>
    </source>
</evidence>
<name>A0A558A813_9PSEU</name>
<keyword evidence="2" id="KW-0813">Transport</keyword>
<keyword evidence="6" id="KW-0411">Iron-sulfur</keyword>
<dbReference type="Pfam" id="PF13459">
    <property type="entry name" value="Fer4_15"/>
    <property type="match status" value="1"/>
</dbReference>
<reference evidence="8 9" key="1">
    <citation type="submission" date="2019-07" db="EMBL/GenBank/DDBJ databases">
        <title>New species of Amycolatopsis and Streptomyces.</title>
        <authorList>
            <person name="Duangmal K."/>
            <person name="Teo W.F.A."/>
            <person name="Lipun K."/>
        </authorList>
    </citation>
    <scope>NUCLEOTIDE SEQUENCE [LARGE SCALE GENOMIC DNA]</scope>
    <source>
        <strain evidence="8 9">JCM 30562</strain>
    </source>
</reference>
<keyword evidence="7" id="KW-0003">3Fe-4S</keyword>
<evidence type="ECO:0000256" key="7">
    <source>
        <dbReference type="ARBA" id="ARBA00023291"/>
    </source>
</evidence>
<dbReference type="GO" id="GO:0046872">
    <property type="term" value="F:metal ion binding"/>
    <property type="evidence" value="ECO:0007669"/>
    <property type="project" value="UniProtKB-KW"/>
</dbReference>
<evidence type="ECO:0000256" key="2">
    <source>
        <dbReference type="ARBA" id="ARBA00022448"/>
    </source>
</evidence>
<dbReference type="RefSeq" id="WP_144641395.1">
    <property type="nucleotide sequence ID" value="NZ_BNAX01000011.1"/>
</dbReference>
<dbReference type="EMBL" id="VJZA01000036">
    <property type="protein sequence ID" value="TVT20393.1"/>
    <property type="molecule type" value="Genomic_DNA"/>
</dbReference>
<dbReference type="PANTHER" id="PTHR36923:SF3">
    <property type="entry name" value="FERREDOXIN"/>
    <property type="match status" value="1"/>
</dbReference>
<evidence type="ECO:0000256" key="5">
    <source>
        <dbReference type="ARBA" id="ARBA00023004"/>
    </source>
</evidence>
<dbReference type="Gene3D" id="3.30.70.20">
    <property type="match status" value="1"/>
</dbReference>
<dbReference type="Proteomes" id="UP000318578">
    <property type="component" value="Unassembled WGS sequence"/>
</dbReference>
<protein>
    <submittedName>
        <fullName evidence="8">Ferredoxin</fullName>
    </submittedName>
</protein>
<gene>
    <name evidence="8" type="ORF">FNH06_20695</name>
</gene>
<evidence type="ECO:0000256" key="6">
    <source>
        <dbReference type="ARBA" id="ARBA00023014"/>
    </source>
</evidence>
<dbReference type="GO" id="GO:0051538">
    <property type="term" value="F:3 iron, 4 sulfur cluster binding"/>
    <property type="evidence" value="ECO:0007669"/>
    <property type="project" value="UniProtKB-KW"/>
</dbReference>
<proteinExistence type="predicted"/>
<comment type="cofactor">
    <cofactor evidence="1">
        <name>[3Fe-4S] cluster</name>
        <dbReference type="ChEBI" id="CHEBI:21137"/>
    </cofactor>
</comment>
<evidence type="ECO:0000256" key="1">
    <source>
        <dbReference type="ARBA" id="ARBA00001927"/>
    </source>
</evidence>
<dbReference type="InterPro" id="IPR051269">
    <property type="entry name" value="Fe-S_cluster_ET"/>
</dbReference>
<sequence>MRIEADVAKCQGYGNCIGVDAKHFDLDDDGLVVIRDEMVDPADLETVESAIRSCPVAAIWRTAADA</sequence>
<accession>A0A558A813</accession>
<dbReference type="OrthoDB" id="3215002at2"/>
<evidence type="ECO:0000256" key="3">
    <source>
        <dbReference type="ARBA" id="ARBA00022723"/>
    </source>
</evidence>
<keyword evidence="3" id="KW-0479">Metal-binding</keyword>
<evidence type="ECO:0000313" key="8">
    <source>
        <dbReference type="EMBL" id="TVT20393.1"/>
    </source>
</evidence>
<evidence type="ECO:0000256" key="4">
    <source>
        <dbReference type="ARBA" id="ARBA00022982"/>
    </source>
</evidence>
<keyword evidence="9" id="KW-1185">Reference proteome</keyword>